<accession>A0A154P9I2</accession>
<protein>
    <submittedName>
        <fullName evidence="2">Uncharacterized protein</fullName>
    </submittedName>
</protein>
<proteinExistence type="predicted"/>
<organism evidence="2 3">
    <name type="scientific">Dufourea novaeangliae</name>
    <name type="common">Sweat bee</name>
    <dbReference type="NCBI Taxonomy" id="178035"/>
    <lineage>
        <taxon>Eukaryota</taxon>
        <taxon>Metazoa</taxon>
        <taxon>Ecdysozoa</taxon>
        <taxon>Arthropoda</taxon>
        <taxon>Hexapoda</taxon>
        <taxon>Insecta</taxon>
        <taxon>Pterygota</taxon>
        <taxon>Neoptera</taxon>
        <taxon>Endopterygota</taxon>
        <taxon>Hymenoptera</taxon>
        <taxon>Apocrita</taxon>
        <taxon>Aculeata</taxon>
        <taxon>Apoidea</taxon>
        <taxon>Anthophila</taxon>
        <taxon>Halictidae</taxon>
        <taxon>Rophitinae</taxon>
        <taxon>Dufourea</taxon>
    </lineage>
</organism>
<keyword evidence="3" id="KW-1185">Reference proteome</keyword>
<evidence type="ECO:0000313" key="2">
    <source>
        <dbReference type="EMBL" id="KZC07888.1"/>
    </source>
</evidence>
<sequence>MASGRSEERAAWRRLVHTSTLKEKSRENGRPGRSMGARKMCTEIYITRNSIMPGAFDTLGELAVMVLVSEYRTACSIDRDKIRLHFDSMFLSLPVFPPSQTLFVLRRGAGITIYIHAVVI</sequence>
<name>A0A154P9I2_DUFNO</name>
<feature type="compositionally biased region" description="Basic and acidic residues" evidence="1">
    <location>
        <begin position="1"/>
        <end position="11"/>
    </location>
</feature>
<evidence type="ECO:0000313" key="3">
    <source>
        <dbReference type="Proteomes" id="UP000076502"/>
    </source>
</evidence>
<feature type="region of interest" description="Disordered" evidence="1">
    <location>
        <begin position="1"/>
        <end position="35"/>
    </location>
</feature>
<reference evidence="2 3" key="1">
    <citation type="submission" date="2015-07" db="EMBL/GenBank/DDBJ databases">
        <title>The genome of Dufourea novaeangliae.</title>
        <authorList>
            <person name="Pan H."/>
            <person name="Kapheim K."/>
        </authorList>
    </citation>
    <scope>NUCLEOTIDE SEQUENCE [LARGE SCALE GENOMIC DNA]</scope>
    <source>
        <strain evidence="2">0120121106</strain>
        <tissue evidence="2">Whole body</tissue>
    </source>
</reference>
<feature type="compositionally biased region" description="Basic and acidic residues" evidence="1">
    <location>
        <begin position="20"/>
        <end position="30"/>
    </location>
</feature>
<gene>
    <name evidence="2" type="ORF">WN55_09930</name>
</gene>
<evidence type="ECO:0000256" key="1">
    <source>
        <dbReference type="SAM" id="MobiDB-lite"/>
    </source>
</evidence>
<dbReference type="AlphaFoldDB" id="A0A154P9I2"/>
<dbReference type="Proteomes" id="UP000076502">
    <property type="component" value="Unassembled WGS sequence"/>
</dbReference>
<dbReference type="EMBL" id="KQ434835">
    <property type="protein sequence ID" value="KZC07888.1"/>
    <property type="molecule type" value="Genomic_DNA"/>
</dbReference>